<dbReference type="KEGG" id="rpm:RSPPHO_01215"/>
<dbReference type="PANTHER" id="PTHR43434:SF1">
    <property type="entry name" value="PHOSPHOGLYCOLATE PHOSPHATASE"/>
    <property type="match status" value="1"/>
</dbReference>
<dbReference type="Gene3D" id="1.10.150.730">
    <property type="match status" value="1"/>
</dbReference>
<comment type="catalytic activity">
    <reaction evidence="1">
        <text>2-phosphoglycolate + H2O = glycolate + phosphate</text>
        <dbReference type="Rhea" id="RHEA:14369"/>
        <dbReference type="ChEBI" id="CHEBI:15377"/>
        <dbReference type="ChEBI" id="CHEBI:29805"/>
        <dbReference type="ChEBI" id="CHEBI:43474"/>
        <dbReference type="ChEBI" id="CHEBI:58033"/>
        <dbReference type="EC" id="3.1.3.18"/>
    </reaction>
</comment>
<dbReference type="RefSeq" id="WP_014414480.1">
    <property type="nucleotide sequence ID" value="NC_017059.1"/>
</dbReference>
<dbReference type="PANTHER" id="PTHR43434">
    <property type="entry name" value="PHOSPHOGLYCOLATE PHOSPHATASE"/>
    <property type="match status" value="1"/>
</dbReference>
<reference evidence="5 6" key="1">
    <citation type="submission" date="2012-02" db="EMBL/GenBank/DDBJ databases">
        <title>Shotgun genome sequence of Phaeospirillum photometricum DSM 122.</title>
        <authorList>
            <person name="Duquesne K."/>
            <person name="Sturgis J."/>
        </authorList>
    </citation>
    <scope>NUCLEOTIDE SEQUENCE [LARGE SCALE GENOMIC DNA]</scope>
    <source>
        <strain evidence="6">DSM122</strain>
    </source>
</reference>
<evidence type="ECO:0000256" key="2">
    <source>
        <dbReference type="ARBA" id="ARBA00004818"/>
    </source>
</evidence>
<dbReference type="SUPFAM" id="SSF56784">
    <property type="entry name" value="HAD-like"/>
    <property type="match status" value="1"/>
</dbReference>
<dbReference type="Proteomes" id="UP000033220">
    <property type="component" value="Chromosome DSM 122"/>
</dbReference>
<name>H6SSG2_PARPM</name>
<evidence type="ECO:0000256" key="1">
    <source>
        <dbReference type="ARBA" id="ARBA00000830"/>
    </source>
</evidence>
<dbReference type="InterPro" id="IPR036412">
    <property type="entry name" value="HAD-like_sf"/>
</dbReference>
<dbReference type="STRING" id="1150469.RSPPHO_01215"/>
<dbReference type="InterPro" id="IPR050155">
    <property type="entry name" value="HAD-like_hydrolase_sf"/>
</dbReference>
<gene>
    <name evidence="5" type="ORF">RSPPHO_01215</name>
</gene>
<evidence type="ECO:0000313" key="6">
    <source>
        <dbReference type="Proteomes" id="UP000033220"/>
    </source>
</evidence>
<dbReference type="PATRIC" id="fig|1150469.3.peg.1374"/>
<dbReference type="OrthoDB" id="9782449at2"/>
<dbReference type="EC" id="3.1.3.18" evidence="4"/>
<organism evidence="5 6">
    <name type="scientific">Pararhodospirillum photometricum DSM 122</name>
    <dbReference type="NCBI Taxonomy" id="1150469"/>
    <lineage>
        <taxon>Bacteria</taxon>
        <taxon>Pseudomonadati</taxon>
        <taxon>Pseudomonadota</taxon>
        <taxon>Alphaproteobacteria</taxon>
        <taxon>Rhodospirillales</taxon>
        <taxon>Rhodospirillaceae</taxon>
        <taxon>Pararhodospirillum</taxon>
    </lineage>
</organism>
<keyword evidence="6" id="KW-1185">Reference proteome</keyword>
<dbReference type="HOGENOM" id="CLU_045011_19_3_5"/>
<dbReference type="GO" id="GO:0006281">
    <property type="term" value="P:DNA repair"/>
    <property type="evidence" value="ECO:0007669"/>
    <property type="project" value="TreeGrafter"/>
</dbReference>
<protein>
    <recommendedName>
        <fullName evidence="4">phosphoglycolate phosphatase</fullName>
        <ecNumber evidence="4">3.1.3.18</ecNumber>
    </recommendedName>
</protein>
<evidence type="ECO:0000256" key="3">
    <source>
        <dbReference type="ARBA" id="ARBA00006171"/>
    </source>
</evidence>
<dbReference type="Pfam" id="PF13419">
    <property type="entry name" value="HAD_2"/>
    <property type="match status" value="1"/>
</dbReference>
<dbReference type="Gene3D" id="3.40.50.1000">
    <property type="entry name" value="HAD superfamily/HAD-like"/>
    <property type="match status" value="1"/>
</dbReference>
<dbReference type="InterPro" id="IPR023214">
    <property type="entry name" value="HAD_sf"/>
</dbReference>
<keyword evidence="5" id="KW-0378">Hydrolase</keyword>
<evidence type="ECO:0000313" key="5">
    <source>
        <dbReference type="EMBL" id="CCG07841.1"/>
    </source>
</evidence>
<sequence>MMDTDLSGDSLVFPRAVLLDWDNTVVDSWPCIHEAITTTLVAMGHAPWTLEETRTRVGLSMREAFPLLFKERWQEAGQIFMARFREIHLEALVPLPGALAMVRALSGQGIRLGVVSNKTGALLRQEAQVLGIAELFDALVGAGDAPRDKPAPDPAFQALAPSGLAPGPEVWMVGDAVVDMELAHALGGPGILLRPEAPRPGEFGATPPCRHVTSCDAVLALVAAVGETAGASFAKTAQG</sequence>
<dbReference type="GO" id="GO:0005829">
    <property type="term" value="C:cytosol"/>
    <property type="evidence" value="ECO:0007669"/>
    <property type="project" value="TreeGrafter"/>
</dbReference>
<dbReference type="SFLD" id="SFLDS00003">
    <property type="entry name" value="Haloacid_Dehalogenase"/>
    <property type="match status" value="1"/>
</dbReference>
<dbReference type="InterPro" id="IPR041492">
    <property type="entry name" value="HAD_2"/>
</dbReference>
<dbReference type="eggNOG" id="COG0546">
    <property type="taxonomic scope" value="Bacteria"/>
</dbReference>
<evidence type="ECO:0000256" key="4">
    <source>
        <dbReference type="ARBA" id="ARBA00013078"/>
    </source>
</evidence>
<dbReference type="EMBL" id="HE663493">
    <property type="protein sequence ID" value="CCG07841.1"/>
    <property type="molecule type" value="Genomic_DNA"/>
</dbReference>
<accession>H6SSG2</accession>
<proteinExistence type="inferred from homology"/>
<dbReference type="SFLD" id="SFLDG01129">
    <property type="entry name" value="C1.5:_HAD__Beta-PGM__Phosphata"/>
    <property type="match status" value="1"/>
</dbReference>
<comment type="pathway">
    <text evidence="2">Organic acid metabolism; glycolate biosynthesis; glycolate from 2-phosphoglycolate: step 1/1.</text>
</comment>
<dbReference type="GO" id="GO:0008967">
    <property type="term" value="F:phosphoglycolate phosphatase activity"/>
    <property type="evidence" value="ECO:0007669"/>
    <property type="project" value="UniProtKB-EC"/>
</dbReference>
<comment type="similarity">
    <text evidence="3">Belongs to the HAD-like hydrolase superfamily. CbbY/CbbZ/Gph/YieH family.</text>
</comment>
<dbReference type="AlphaFoldDB" id="H6SSG2"/>